<reference evidence="1" key="1">
    <citation type="submission" date="2021-06" db="EMBL/GenBank/DDBJ databases">
        <title>Comparative genomics, transcriptomics and evolutionary studies reveal genomic signatures of adaptation to plant cell wall in hemibiotrophic fungi.</title>
        <authorList>
            <consortium name="DOE Joint Genome Institute"/>
            <person name="Baroncelli R."/>
            <person name="Diaz J.F."/>
            <person name="Benocci T."/>
            <person name="Peng M."/>
            <person name="Battaglia E."/>
            <person name="Haridas S."/>
            <person name="Andreopoulos W."/>
            <person name="Labutti K."/>
            <person name="Pangilinan J."/>
            <person name="Floch G.L."/>
            <person name="Makela M.R."/>
            <person name="Henrissat B."/>
            <person name="Grigoriev I.V."/>
            <person name="Crouch J.A."/>
            <person name="De Vries R.P."/>
            <person name="Sukno S.A."/>
            <person name="Thon M.R."/>
        </authorList>
    </citation>
    <scope>NUCLEOTIDE SEQUENCE</scope>
    <source>
        <strain evidence="1">CBS 193.32</strain>
    </source>
</reference>
<protein>
    <submittedName>
        <fullName evidence="1">Uncharacterized protein</fullName>
    </submittedName>
</protein>
<name>A0AAJ0A6S8_9PEZI</name>
<evidence type="ECO:0000313" key="2">
    <source>
        <dbReference type="Proteomes" id="UP001224890"/>
    </source>
</evidence>
<dbReference type="EMBL" id="JAHMHR010000090">
    <property type="protein sequence ID" value="KAK1657538.1"/>
    <property type="molecule type" value="Genomic_DNA"/>
</dbReference>
<comment type="caution">
    <text evidence="1">The sequence shown here is derived from an EMBL/GenBank/DDBJ whole genome shotgun (WGS) entry which is preliminary data.</text>
</comment>
<dbReference type="GeneID" id="85460969"/>
<dbReference type="Proteomes" id="UP001224890">
    <property type="component" value="Unassembled WGS sequence"/>
</dbReference>
<accession>A0AAJ0A6S8</accession>
<evidence type="ECO:0000313" key="1">
    <source>
        <dbReference type="EMBL" id="KAK1657538.1"/>
    </source>
</evidence>
<dbReference type="RefSeq" id="XP_060422302.1">
    <property type="nucleotide sequence ID" value="XM_060576443.1"/>
</dbReference>
<sequence length="107" mass="11622">MGIDPLVSTEDGLSTNSEILSSIMVGTERSSWVPLPNPSPLICSAIISDGYPSLIRDPSKSLLSLVDFSGHEQFCNWCCDRLISAESLYIAALLLMAIDSLLKTFRS</sequence>
<organism evidence="1 2">
    <name type="scientific">Colletotrichum godetiae</name>
    <dbReference type="NCBI Taxonomy" id="1209918"/>
    <lineage>
        <taxon>Eukaryota</taxon>
        <taxon>Fungi</taxon>
        <taxon>Dikarya</taxon>
        <taxon>Ascomycota</taxon>
        <taxon>Pezizomycotina</taxon>
        <taxon>Sordariomycetes</taxon>
        <taxon>Hypocreomycetidae</taxon>
        <taxon>Glomerellales</taxon>
        <taxon>Glomerellaceae</taxon>
        <taxon>Colletotrichum</taxon>
        <taxon>Colletotrichum acutatum species complex</taxon>
    </lineage>
</organism>
<keyword evidence="2" id="KW-1185">Reference proteome</keyword>
<gene>
    <name evidence="1" type="ORF">BDP55DRAFT_685353</name>
</gene>
<proteinExistence type="predicted"/>
<dbReference type="AlphaFoldDB" id="A0AAJ0A6S8"/>